<dbReference type="InterPro" id="IPR004360">
    <property type="entry name" value="Glyas_Fos-R_dOase_dom"/>
</dbReference>
<keyword evidence="2" id="KW-0560">Oxidoreductase</keyword>
<dbReference type="SUPFAM" id="SSF54593">
    <property type="entry name" value="Glyoxalase/Bleomycin resistance protein/Dihydroxybiphenyl dioxygenase"/>
    <property type="match status" value="1"/>
</dbReference>
<gene>
    <name evidence="2" type="ORF">E6K71_04045</name>
</gene>
<evidence type="ECO:0000313" key="3">
    <source>
        <dbReference type="Proteomes" id="UP000316292"/>
    </source>
</evidence>
<comment type="caution">
    <text evidence="2">The sequence shown here is derived from an EMBL/GenBank/DDBJ whole genome shotgun (WGS) entry which is preliminary data.</text>
</comment>
<dbReference type="AlphaFoldDB" id="A0A538SEB0"/>
<keyword evidence="2" id="KW-0223">Dioxygenase</keyword>
<feature type="domain" description="VOC" evidence="1">
    <location>
        <begin position="6"/>
        <end position="131"/>
    </location>
</feature>
<reference evidence="2 3" key="1">
    <citation type="journal article" date="2019" name="Nat. Microbiol.">
        <title>Mediterranean grassland soil C-N compound turnover is dependent on rainfall and depth, and is mediated by genomically divergent microorganisms.</title>
        <authorList>
            <person name="Diamond S."/>
            <person name="Andeer P.F."/>
            <person name="Li Z."/>
            <person name="Crits-Christoph A."/>
            <person name="Burstein D."/>
            <person name="Anantharaman K."/>
            <person name="Lane K.R."/>
            <person name="Thomas B.C."/>
            <person name="Pan C."/>
            <person name="Northen T.R."/>
            <person name="Banfield J.F."/>
        </authorList>
    </citation>
    <scope>NUCLEOTIDE SEQUENCE [LARGE SCALE GENOMIC DNA]</scope>
    <source>
        <strain evidence="2">WS_1</strain>
    </source>
</reference>
<name>A0A538SEB0_UNCEI</name>
<dbReference type="GO" id="GO:0051213">
    <property type="term" value="F:dioxygenase activity"/>
    <property type="evidence" value="ECO:0007669"/>
    <property type="project" value="UniProtKB-KW"/>
</dbReference>
<organism evidence="2 3">
    <name type="scientific">Eiseniibacteriota bacterium</name>
    <dbReference type="NCBI Taxonomy" id="2212470"/>
    <lineage>
        <taxon>Bacteria</taxon>
        <taxon>Candidatus Eiseniibacteriota</taxon>
    </lineage>
</organism>
<dbReference type="Gene3D" id="3.10.180.10">
    <property type="entry name" value="2,3-Dihydroxybiphenyl 1,2-Dioxygenase, domain 1"/>
    <property type="match status" value="2"/>
</dbReference>
<evidence type="ECO:0000259" key="1">
    <source>
        <dbReference type="PROSITE" id="PS51819"/>
    </source>
</evidence>
<dbReference type="Pfam" id="PF00903">
    <property type="entry name" value="Glyoxalase"/>
    <property type="match status" value="1"/>
</dbReference>
<dbReference type="PROSITE" id="PS51819">
    <property type="entry name" value="VOC"/>
    <property type="match status" value="1"/>
</dbReference>
<sequence>MKPVAGLHHVTAIAGPAQDNLDFYAGILGMSLVKKSVNQDDPGTYHLFYADAEGHPGTDLTFFPWDQAAPSVPGHGLASEVALAVPPDTLKWWAERLNRYGTPLGAIETRFGEKALPLTDPHGLKVALVESAAPRGRAFTPSASSPVAAEHQVRGLHGARIRERGLSPTAAFLTEVMGFRAEHQQEMRSRVEASGHHPTPVIDRFWFKSVYFTEPGGVLFELATEGPGFSVDEHPAHLGESLVLPPWLEPERRRIEAVLPPLSPPRPAPVVRR</sequence>
<dbReference type="InterPro" id="IPR052537">
    <property type="entry name" value="Extradiol_RC_dioxygenase"/>
</dbReference>
<dbReference type="EMBL" id="VBOR01000053">
    <property type="protein sequence ID" value="TMQ49690.1"/>
    <property type="molecule type" value="Genomic_DNA"/>
</dbReference>
<accession>A0A538SEB0</accession>
<protein>
    <submittedName>
        <fullName evidence="2">Ring-cleaving dioxygenase</fullName>
    </submittedName>
</protein>
<evidence type="ECO:0000313" key="2">
    <source>
        <dbReference type="EMBL" id="TMQ49690.1"/>
    </source>
</evidence>
<dbReference type="PANTHER" id="PTHR36110:SF4">
    <property type="entry name" value="RING-CLEAVING DIOXYGENASE MHQA-RELATED"/>
    <property type="match status" value="1"/>
</dbReference>
<dbReference type="PANTHER" id="PTHR36110">
    <property type="entry name" value="RING-CLEAVING DIOXYGENASE MHQE-RELATED"/>
    <property type="match status" value="1"/>
</dbReference>
<dbReference type="Proteomes" id="UP000316292">
    <property type="component" value="Unassembled WGS sequence"/>
</dbReference>
<proteinExistence type="predicted"/>
<dbReference type="InterPro" id="IPR037523">
    <property type="entry name" value="VOC_core"/>
</dbReference>
<dbReference type="InterPro" id="IPR029068">
    <property type="entry name" value="Glyas_Bleomycin-R_OHBP_Dase"/>
</dbReference>